<dbReference type="AlphaFoldDB" id="A0A4P6ZV02"/>
<evidence type="ECO:0000313" key="2">
    <source>
        <dbReference type="EMBL" id="QBP40087.1"/>
    </source>
</evidence>
<sequence>MNRKFDWIPVVLISLIAQYIILQLLLYIELNVDHSTSQDVLVKINFFIVAIIGGLVAMHFYIKNSPHLGGICATLFIVLYQLYLGNSTISGSALFVLVIAYLVGYLGALLYSNKVVNKRIR</sequence>
<feature type="transmembrane region" description="Helical" evidence="1">
    <location>
        <begin position="91"/>
        <end position="111"/>
    </location>
</feature>
<proteinExistence type="predicted"/>
<keyword evidence="1" id="KW-1133">Transmembrane helix</keyword>
<gene>
    <name evidence="2" type="ORF">E2636_02470</name>
</gene>
<dbReference type="KEGG" id="panc:E2636_02470"/>
<evidence type="ECO:0000256" key="1">
    <source>
        <dbReference type="SAM" id="Phobius"/>
    </source>
</evidence>
<keyword evidence="1" id="KW-0472">Membrane</keyword>
<protein>
    <submittedName>
        <fullName evidence="2">Uncharacterized protein</fullName>
    </submittedName>
</protein>
<evidence type="ECO:0000313" key="3">
    <source>
        <dbReference type="Proteomes" id="UP000294292"/>
    </source>
</evidence>
<feature type="transmembrane region" description="Helical" evidence="1">
    <location>
        <begin position="68"/>
        <end position="85"/>
    </location>
</feature>
<dbReference type="EMBL" id="CP038015">
    <property type="protein sequence ID" value="QBP40087.1"/>
    <property type="molecule type" value="Genomic_DNA"/>
</dbReference>
<organism evidence="2 3">
    <name type="scientific">Paenisporosarcina antarctica</name>
    <dbReference type="NCBI Taxonomy" id="417367"/>
    <lineage>
        <taxon>Bacteria</taxon>
        <taxon>Bacillati</taxon>
        <taxon>Bacillota</taxon>
        <taxon>Bacilli</taxon>
        <taxon>Bacillales</taxon>
        <taxon>Caryophanaceae</taxon>
        <taxon>Paenisporosarcina</taxon>
    </lineage>
</organism>
<accession>A0A4P6ZV02</accession>
<reference evidence="2 3" key="1">
    <citation type="submission" date="2019-03" db="EMBL/GenBank/DDBJ databases">
        <title>Complete genome sequence of Paenisporosarcina antarctica CGMCC 1.6503T.</title>
        <authorList>
            <person name="Rong J.-C."/>
            <person name="Chi N.-Y."/>
            <person name="Zhang Q.-F."/>
        </authorList>
    </citation>
    <scope>NUCLEOTIDE SEQUENCE [LARGE SCALE GENOMIC DNA]</scope>
    <source>
        <strain evidence="2 3">CGMCC 1.6503</strain>
    </source>
</reference>
<name>A0A4P6ZV02_9BACL</name>
<feature type="transmembrane region" description="Helical" evidence="1">
    <location>
        <begin position="7"/>
        <end position="28"/>
    </location>
</feature>
<keyword evidence="3" id="KW-1185">Reference proteome</keyword>
<dbReference type="Proteomes" id="UP000294292">
    <property type="component" value="Chromosome"/>
</dbReference>
<keyword evidence="1" id="KW-0812">Transmembrane</keyword>
<dbReference type="RefSeq" id="WP_134208698.1">
    <property type="nucleotide sequence ID" value="NZ_CP038015.1"/>
</dbReference>
<feature type="transmembrane region" description="Helical" evidence="1">
    <location>
        <begin position="40"/>
        <end position="61"/>
    </location>
</feature>
<dbReference type="OrthoDB" id="2454019at2"/>